<protein>
    <recommendedName>
        <fullName evidence="4">Auxilin-like protein 1</fullName>
    </recommendedName>
</protein>
<accession>A0A9I9CHV9</accession>
<dbReference type="GO" id="GO:0005737">
    <property type="term" value="C:cytoplasm"/>
    <property type="evidence" value="ECO:0007669"/>
    <property type="project" value="TreeGrafter"/>
</dbReference>
<dbReference type="Gramene" id="MELO3C003815.2.1">
    <property type="protein sequence ID" value="MELO3C003815.2.1"/>
    <property type="gene ID" value="MELO3C003815.2"/>
</dbReference>
<reference evidence="3" key="1">
    <citation type="submission" date="2023-03" db="UniProtKB">
        <authorList>
            <consortium name="EnsemblPlants"/>
        </authorList>
    </citation>
    <scope>IDENTIFICATION</scope>
</reference>
<name>A0A9I9CHV9_CUCME</name>
<dbReference type="GO" id="GO:0072318">
    <property type="term" value="P:clathrin coat disassembly"/>
    <property type="evidence" value="ECO:0007669"/>
    <property type="project" value="TreeGrafter"/>
</dbReference>
<feature type="region of interest" description="Disordered" evidence="2">
    <location>
        <begin position="1228"/>
        <end position="1270"/>
    </location>
</feature>
<feature type="compositionally biased region" description="Polar residues" evidence="2">
    <location>
        <begin position="165"/>
        <end position="199"/>
    </location>
</feature>
<feature type="region of interest" description="Disordered" evidence="2">
    <location>
        <begin position="402"/>
        <end position="438"/>
    </location>
</feature>
<dbReference type="PANTHER" id="PTHR23172">
    <property type="entry name" value="AUXILIN/CYCLIN G-ASSOCIATED KINASE-RELATED"/>
    <property type="match status" value="1"/>
</dbReference>
<feature type="region of interest" description="Disordered" evidence="2">
    <location>
        <begin position="270"/>
        <end position="302"/>
    </location>
</feature>
<feature type="compositionally biased region" description="Basic and acidic residues" evidence="2">
    <location>
        <begin position="1117"/>
        <end position="1126"/>
    </location>
</feature>
<feature type="region of interest" description="Disordered" evidence="2">
    <location>
        <begin position="165"/>
        <end position="200"/>
    </location>
</feature>
<feature type="region of interest" description="Disordered" evidence="2">
    <location>
        <begin position="1036"/>
        <end position="1128"/>
    </location>
</feature>
<feature type="compositionally biased region" description="Acidic residues" evidence="2">
    <location>
        <begin position="1050"/>
        <end position="1063"/>
    </location>
</feature>
<feature type="compositionally biased region" description="Basic and acidic residues" evidence="2">
    <location>
        <begin position="1039"/>
        <end position="1049"/>
    </location>
</feature>
<feature type="compositionally biased region" description="Polar residues" evidence="2">
    <location>
        <begin position="942"/>
        <end position="958"/>
    </location>
</feature>
<dbReference type="InterPro" id="IPR036869">
    <property type="entry name" value="J_dom_sf"/>
</dbReference>
<evidence type="ECO:0000313" key="3">
    <source>
        <dbReference type="EnsemblPlants" id="MELO3C003815.2.1"/>
    </source>
</evidence>
<dbReference type="GO" id="GO:0030276">
    <property type="term" value="F:clathrin binding"/>
    <property type="evidence" value="ECO:0007669"/>
    <property type="project" value="TreeGrafter"/>
</dbReference>
<feature type="region of interest" description="Disordered" evidence="2">
    <location>
        <begin position="926"/>
        <end position="967"/>
    </location>
</feature>
<dbReference type="Gene3D" id="1.10.287.110">
    <property type="entry name" value="DnaJ domain"/>
    <property type="match status" value="1"/>
</dbReference>
<organism evidence="3">
    <name type="scientific">Cucumis melo</name>
    <name type="common">Muskmelon</name>
    <dbReference type="NCBI Taxonomy" id="3656"/>
    <lineage>
        <taxon>Eukaryota</taxon>
        <taxon>Viridiplantae</taxon>
        <taxon>Streptophyta</taxon>
        <taxon>Embryophyta</taxon>
        <taxon>Tracheophyta</taxon>
        <taxon>Spermatophyta</taxon>
        <taxon>Magnoliopsida</taxon>
        <taxon>eudicotyledons</taxon>
        <taxon>Gunneridae</taxon>
        <taxon>Pentapetalae</taxon>
        <taxon>rosids</taxon>
        <taxon>fabids</taxon>
        <taxon>Cucurbitales</taxon>
        <taxon>Cucurbitaceae</taxon>
        <taxon>Benincaseae</taxon>
        <taxon>Cucumis</taxon>
    </lineage>
</organism>
<dbReference type="FunFam" id="1.10.287.110:FF:000009">
    <property type="entry name" value="Auxilin-related protein 1"/>
    <property type="match status" value="1"/>
</dbReference>
<feature type="compositionally biased region" description="Polar residues" evidence="2">
    <location>
        <begin position="281"/>
        <end position="300"/>
    </location>
</feature>
<feature type="compositionally biased region" description="Basic and acidic residues" evidence="2">
    <location>
        <begin position="424"/>
        <end position="433"/>
    </location>
</feature>
<sequence length="1509" mass="169054">DGYSLRLPTTFLRHRRSLNHPFPCLVTKKTGGRRKSGTEKSRRTLNLLPSSMEYRASSTVYNKFSNARGFNDKSVYDGVFAAPSKHGAPVFSARVEDYREIFGGSRVSSIPILDVPALSDKKFPVDVRTSKVEYSKIFGGFDELNFAIPYEELLVEANKTNSFSQKSRISAGRGSTASQNPSQYEKESNFSTREASSQPLDKMEKFSVSYQKINQGNKSYATETAHVALPHAIPGFSCVIDQQFPVQMSGTGMPSSEKLNNIRTENIGSTEVTDKSERPISSDSEQVFKASNPTNSQSRTGWFRSDSADKLFNGYAVDQGVQNPDTPPKCNFLPKFGKSAGFSGRETGLKSEAFEHSEDPCDGSSPPYFGEDVEVNPVAAASVAALRKAIDAAQESIKIAKESMERRKTAGLQKHKKTRSSRRLTSEEKREVKTSNNSGTCQEMVAGETCGKVNTLEQAVAEIRRQNSTTEECPVTQSAVRENLNAAGTNDMEFKMSEVDCREEEGEELDAKEQFYEPRSFGEDEAEELEPVKEHNADGYEWQGNNGLKKTFENPGESNDSLVVVKEAGLEEGGINLSVVKGILMSKLKSVLGVVEHEEDKMKCGQNQNLLETNMKVESSMKHEKCVELLEELKVTKDHDEFVNRKMEEENDMETHVKAHQWEVEEVRHICQQEEKEMETNTVQIENNVEKILDKSTEDERNINLIDDFLDGKDSHDVEESGELKLSSLQENKQDDEVIEGISFHLFSHEIEHVLRQINIGECGVPESIIKATLNNQNTESKIELQDGSCKQDEFGKLSEDQETSDFIESMEEVEVILDQPAYRDTDSSKDVAKISFEVENNQSETITEGDMEDRLPFELFSLAEDALKRREFKIRMDDSHTSPTLIPNGVDFGVVDIKLGQKYKEALAPEFREIERNIKEIEFSTNKENDDNNSNEEETFRTVNNINIEASNEPSTSENDKKISEEATEEMVTSIITEATQDNYQATIKVEESETDYVLKKEMQLDSDENNNRAGSQSGTIEIDSGIIHMIKISQSSRESEESYHVTEDEMEAGGSSDEELEYAAHLENLEVNSPGSSGRKENLADTEQEINTSQKVTDNEDRQTTPTLGETETNADMKTREAGVESKFNSETAARGLSQAKEVVEKLPENLANQSILETGENDQATHLMQEEKVFYDTFEKEAEVIKGPQRKIDDSKEKEKERERLAVERAIREARERAFVEARERAAAGRASADTRRRVMAEARDRSGKVSIETNHKPSADKVSKEAKLKAQRAAVEMATAEARERALEKAMSEKAISEARNLADKIVAEKLHGAAGDSRVKKSFSFSDSQPKGPGSSNNFRHANSFNLGGPDSSEREVGSSGESAQRCKARLERHQRTVERVAKALAEKNIRDILAQKEQEERNRLAESLDAEVKRWSSGKEGNLRALLSTLQYILGPDSGWQAVPLTDIITTVAVKKAYRRATLSVHPDKLQQRGATIQQKYICEKVFDLLKAAWNRFNVEERL</sequence>
<feature type="compositionally biased region" description="Polar residues" evidence="2">
    <location>
        <begin position="1328"/>
        <end position="1351"/>
    </location>
</feature>
<dbReference type="GO" id="GO:0072583">
    <property type="term" value="P:clathrin-dependent endocytosis"/>
    <property type="evidence" value="ECO:0007669"/>
    <property type="project" value="TreeGrafter"/>
</dbReference>
<dbReference type="GO" id="GO:0031982">
    <property type="term" value="C:vesicle"/>
    <property type="evidence" value="ECO:0007669"/>
    <property type="project" value="TreeGrafter"/>
</dbReference>
<feature type="compositionally biased region" description="Basic residues" evidence="2">
    <location>
        <begin position="413"/>
        <end position="422"/>
    </location>
</feature>
<dbReference type="PANTHER" id="PTHR23172:SF87">
    <property type="entry name" value="CHAPERONE DNAJ-DOMAIN SUPERFAMILY PROTEIN"/>
    <property type="match status" value="1"/>
</dbReference>
<proteinExistence type="predicted"/>
<evidence type="ECO:0000256" key="2">
    <source>
        <dbReference type="SAM" id="MobiDB-lite"/>
    </source>
</evidence>
<evidence type="ECO:0008006" key="4">
    <source>
        <dbReference type="Google" id="ProtNLM"/>
    </source>
</evidence>
<feature type="compositionally biased region" description="Polar residues" evidence="2">
    <location>
        <begin position="1106"/>
        <end position="1116"/>
    </location>
</feature>
<evidence type="ECO:0000256" key="1">
    <source>
        <dbReference type="ARBA" id="ARBA00023054"/>
    </source>
</evidence>
<dbReference type="SUPFAM" id="SSF46565">
    <property type="entry name" value="Chaperone J-domain"/>
    <property type="match status" value="1"/>
</dbReference>
<feature type="region of interest" description="Disordered" evidence="2">
    <location>
        <begin position="1317"/>
        <end position="1373"/>
    </location>
</feature>
<keyword evidence="1" id="KW-0175">Coiled coil</keyword>
<dbReference type="EnsemblPlants" id="MELO3C003815.2.1">
    <property type="protein sequence ID" value="MELO3C003815.2.1"/>
    <property type="gene ID" value="MELO3C003815.2"/>
</dbReference>